<dbReference type="InterPro" id="IPR003094">
    <property type="entry name" value="6Pfruct_kin"/>
</dbReference>
<feature type="chain" id="PRO_5030639046" description="Phosphoglycerate mutase (2,3-diphosphoglycerate-dependent)" evidence="2">
    <location>
        <begin position="19"/>
        <end position="308"/>
    </location>
</feature>
<dbReference type="Gene3D" id="3.40.50.1240">
    <property type="entry name" value="Phosphoglycerate mutase-like"/>
    <property type="match status" value="1"/>
</dbReference>
<dbReference type="EMBL" id="HBFN01028663">
    <property type="protein sequence ID" value="CAD8802866.1"/>
    <property type="molecule type" value="Transcribed_RNA"/>
</dbReference>
<dbReference type="SMART" id="SM00855">
    <property type="entry name" value="PGAM"/>
    <property type="match status" value="1"/>
</dbReference>
<dbReference type="InterPro" id="IPR029033">
    <property type="entry name" value="His_PPase_superfam"/>
</dbReference>
<feature type="site" description="Transition state stabilizer" evidence="1">
    <location>
        <position position="243"/>
    </location>
</feature>
<gene>
    <name evidence="3" type="ORF">HTEP1355_LOCUS16544</name>
</gene>
<dbReference type="PANTHER" id="PTHR10606">
    <property type="entry name" value="6-PHOSPHOFRUCTO-2-KINASE/FRUCTOSE-2,6-BISPHOSPHATASE"/>
    <property type="match status" value="1"/>
</dbReference>
<feature type="signal peptide" evidence="2">
    <location>
        <begin position="1"/>
        <end position="18"/>
    </location>
</feature>
<dbReference type="GO" id="GO:0006003">
    <property type="term" value="P:fructose 2,6-bisphosphate metabolic process"/>
    <property type="evidence" value="ECO:0007669"/>
    <property type="project" value="InterPro"/>
</dbReference>
<dbReference type="GO" id="GO:0003873">
    <property type="term" value="F:6-phosphofructo-2-kinase activity"/>
    <property type="evidence" value="ECO:0007669"/>
    <property type="project" value="TreeGrafter"/>
</dbReference>
<evidence type="ECO:0000313" key="3">
    <source>
        <dbReference type="EMBL" id="CAD8802866.1"/>
    </source>
</evidence>
<evidence type="ECO:0000256" key="2">
    <source>
        <dbReference type="SAM" id="SignalP"/>
    </source>
</evidence>
<evidence type="ECO:0000256" key="1">
    <source>
        <dbReference type="PIRSR" id="PIRSR613078-3"/>
    </source>
</evidence>
<evidence type="ECO:0008006" key="4">
    <source>
        <dbReference type="Google" id="ProtNLM"/>
    </source>
</evidence>
<accession>A0A7S0W461</accession>
<protein>
    <recommendedName>
        <fullName evidence="4">Phosphoglycerate mutase (2,3-diphosphoglycerate-dependent)</fullName>
    </recommendedName>
</protein>
<dbReference type="GO" id="GO:0005829">
    <property type="term" value="C:cytosol"/>
    <property type="evidence" value="ECO:0007669"/>
    <property type="project" value="TreeGrafter"/>
</dbReference>
<dbReference type="SUPFAM" id="SSF53254">
    <property type="entry name" value="Phosphoglycerate mutase-like"/>
    <property type="match status" value="1"/>
</dbReference>
<proteinExistence type="predicted"/>
<dbReference type="CDD" id="cd07067">
    <property type="entry name" value="HP_PGM_like"/>
    <property type="match status" value="1"/>
</dbReference>
<dbReference type="InterPro" id="IPR013078">
    <property type="entry name" value="His_Pase_superF_clade-1"/>
</dbReference>
<dbReference type="Pfam" id="PF00300">
    <property type="entry name" value="His_Phos_1"/>
    <property type="match status" value="1"/>
</dbReference>
<name>A0A7S0W461_9CRYP</name>
<organism evidence="3">
    <name type="scientific">Hemiselmis tepida</name>
    <dbReference type="NCBI Taxonomy" id="464990"/>
    <lineage>
        <taxon>Eukaryota</taxon>
        <taxon>Cryptophyceae</taxon>
        <taxon>Cryptomonadales</taxon>
        <taxon>Hemiselmidaceae</taxon>
        <taxon>Hemiselmis</taxon>
    </lineage>
</organism>
<dbReference type="AlphaFoldDB" id="A0A7S0W461"/>
<dbReference type="GO" id="GO:0005524">
    <property type="term" value="F:ATP binding"/>
    <property type="evidence" value="ECO:0007669"/>
    <property type="project" value="InterPro"/>
</dbReference>
<reference evidence="3" key="1">
    <citation type="submission" date="2021-01" db="EMBL/GenBank/DDBJ databases">
        <authorList>
            <person name="Corre E."/>
            <person name="Pelletier E."/>
            <person name="Niang G."/>
            <person name="Scheremetjew M."/>
            <person name="Finn R."/>
            <person name="Kale V."/>
            <person name="Holt S."/>
            <person name="Cochrane G."/>
            <person name="Meng A."/>
            <person name="Brown T."/>
            <person name="Cohen L."/>
        </authorList>
    </citation>
    <scope>NUCLEOTIDE SEQUENCE</scope>
    <source>
        <strain evidence="3">CCMP443</strain>
    </source>
</reference>
<keyword evidence="2" id="KW-0732">Signal</keyword>
<sequence length="308" mass="33793">MLLLRVLFLVSVCLGAKAFVLSSGGGGGSALGKRGFAMAHQSGHCDVAMQEVAGEVTNNGADASNSEEPACYACRQPKWVSNGTKGRKPVIFLSRHGQSMANVQDMIGMNEGLSPAGAKYAGRLGRWLRENLNFEDGNFVIVRSDMVRTTETVEQLRETLDGHHTIEVRDCLNEINAGDYEGYTFSEFRAKAEHEHQARKKDKLRYRYPRGESYEDVLRRVSPAVNEIRQLEGDGKDVLVVAHQATLRCVLALLTGLTEEDPECIPELTIPLHSMVRLERQEGGKDGKACKYGIVETFTLGGTGPEGH</sequence>